<proteinExistence type="inferred from homology"/>
<dbReference type="RefSeq" id="WP_205001816.1">
    <property type="nucleotide sequence ID" value="NZ_JAFBER010000001.1"/>
</dbReference>
<dbReference type="InterPro" id="IPR008844">
    <property type="entry name" value="Spore_GerAC-like"/>
</dbReference>
<reference evidence="10 11" key="1">
    <citation type="submission" date="2021-01" db="EMBL/GenBank/DDBJ databases">
        <title>Genomic Encyclopedia of Type Strains, Phase IV (KMG-IV): sequencing the most valuable type-strain genomes for metagenomic binning, comparative biology and taxonomic classification.</title>
        <authorList>
            <person name="Goeker M."/>
        </authorList>
    </citation>
    <scope>NUCLEOTIDE SEQUENCE [LARGE SCALE GENOMIC DNA]</scope>
    <source>
        <strain evidence="10 11">DSM 28236</strain>
    </source>
</reference>
<evidence type="ECO:0000259" key="8">
    <source>
        <dbReference type="Pfam" id="PF05504"/>
    </source>
</evidence>
<dbReference type="NCBIfam" id="TIGR02887">
    <property type="entry name" value="spore_ger_x_C"/>
    <property type="match status" value="1"/>
</dbReference>
<evidence type="ECO:0000313" key="11">
    <source>
        <dbReference type="Proteomes" id="UP000808914"/>
    </source>
</evidence>
<sequence>MIKKTCRPANRKRHRQRHCFHWRTKAIQRLCPYKAKLFCCRLKRFLHLKAKFLLSLLLLLALITISGCWDAKDLEKRAMVVAIGVDKGKKYPLKVTIEIPFPKNLGNGSGSSQSQGGGKPFKVISTEANSLAQALVDLQWKAEQSLFFGDVRVLIVSEPLVKKPAPSLFDSFFRLAVIRKNQIWPLIIKNETAEKLLKTFEPPEEQVPKIYLREMITSDEQIQYIPSNTFANVQMDRINSAKEPFMLAIKQINDSDVKIVGLGTFTGGRRTHLAGFLNIYDMAQWQRAALGQNAGEMFIPMGKGKQMTLQPSKVKRKHHISFRGHQIKDTIDVYVDGEVIETTPKINLVNNKNRYNAEKRVEYVMEKRSDKMVHKLQTFNSDILGIRTLVRSYYPSMYNKIDWKTAFKQADITVKYHVSIKRVGMETS</sequence>
<accession>A0ABS2PUZ7</accession>
<keyword evidence="3" id="KW-0309">Germination</keyword>
<evidence type="ECO:0000256" key="4">
    <source>
        <dbReference type="ARBA" id="ARBA00022729"/>
    </source>
</evidence>
<evidence type="ECO:0000256" key="3">
    <source>
        <dbReference type="ARBA" id="ARBA00022544"/>
    </source>
</evidence>
<dbReference type="EMBL" id="JAFBER010000001">
    <property type="protein sequence ID" value="MBM7643878.1"/>
    <property type="molecule type" value="Genomic_DNA"/>
</dbReference>
<evidence type="ECO:0000256" key="5">
    <source>
        <dbReference type="ARBA" id="ARBA00023136"/>
    </source>
</evidence>
<evidence type="ECO:0000256" key="6">
    <source>
        <dbReference type="ARBA" id="ARBA00023139"/>
    </source>
</evidence>
<organism evidence="10 11">
    <name type="scientific">Scopulibacillus daqui</name>
    <dbReference type="NCBI Taxonomy" id="1469162"/>
    <lineage>
        <taxon>Bacteria</taxon>
        <taxon>Bacillati</taxon>
        <taxon>Bacillota</taxon>
        <taxon>Bacilli</taxon>
        <taxon>Bacillales</taxon>
        <taxon>Sporolactobacillaceae</taxon>
        <taxon>Scopulibacillus</taxon>
    </lineage>
</organism>
<dbReference type="Proteomes" id="UP000808914">
    <property type="component" value="Unassembled WGS sequence"/>
</dbReference>
<dbReference type="InterPro" id="IPR038501">
    <property type="entry name" value="Spore_GerAC_C_sf"/>
</dbReference>
<comment type="subcellular location">
    <subcellularLocation>
        <location evidence="1">Membrane</location>
        <topology evidence="1">Lipid-anchor</topology>
    </subcellularLocation>
</comment>
<name>A0ABS2PUZ7_9BACL</name>
<keyword evidence="5" id="KW-0472">Membrane</keyword>
<gene>
    <name evidence="10" type="ORF">JOD45_000069</name>
</gene>
<dbReference type="Gene3D" id="3.30.300.210">
    <property type="entry name" value="Nutrient germinant receptor protein C, domain 3"/>
    <property type="match status" value="1"/>
</dbReference>
<evidence type="ECO:0000256" key="7">
    <source>
        <dbReference type="ARBA" id="ARBA00023288"/>
    </source>
</evidence>
<comment type="similarity">
    <text evidence="2">Belongs to the GerABKC lipoprotein family.</text>
</comment>
<dbReference type="InterPro" id="IPR057336">
    <property type="entry name" value="GerAC_N"/>
</dbReference>
<comment type="caution">
    <text evidence="10">The sequence shown here is derived from an EMBL/GenBank/DDBJ whole genome shotgun (WGS) entry which is preliminary data.</text>
</comment>
<keyword evidence="11" id="KW-1185">Reference proteome</keyword>
<dbReference type="PANTHER" id="PTHR35789:SF1">
    <property type="entry name" value="SPORE GERMINATION PROTEIN B3"/>
    <property type="match status" value="1"/>
</dbReference>
<evidence type="ECO:0000313" key="10">
    <source>
        <dbReference type="EMBL" id="MBM7643878.1"/>
    </source>
</evidence>
<dbReference type="InterPro" id="IPR046953">
    <property type="entry name" value="Spore_GerAC-like_C"/>
</dbReference>
<feature type="domain" description="Spore germination protein N-terminal" evidence="9">
    <location>
        <begin position="70"/>
        <end position="250"/>
    </location>
</feature>
<keyword evidence="4" id="KW-0732">Signal</keyword>
<evidence type="ECO:0000256" key="1">
    <source>
        <dbReference type="ARBA" id="ARBA00004635"/>
    </source>
</evidence>
<dbReference type="PANTHER" id="PTHR35789">
    <property type="entry name" value="SPORE GERMINATION PROTEIN B3"/>
    <property type="match status" value="1"/>
</dbReference>
<protein>
    <submittedName>
        <fullName evidence="10">Ger(X)C family germination protein</fullName>
    </submittedName>
</protein>
<keyword evidence="7" id="KW-0449">Lipoprotein</keyword>
<evidence type="ECO:0000256" key="2">
    <source>
        <dbReference type="ARBA" id="ARBA00007886"/>
    </source>
</evidence>
<feature type="domain" description="Spore germination GerAC-like C-terminal" evidence="8">
    <location>
        <begin position="272"/>
        <end position="424"/>
    </location>
</feature>
<evidence type="ECO:0000259" key="9">
    <source>
        <dbReference type="Pfam" id="PF25198"/>
    </source>
</evidence>
<keyword evidence="6" id="KW-0564">Palmitate</keyword>
<dbReference type="Pfam" id="PF05504">
    <property type="entry name" value="Spore_GerAC"/>
    <property type="match status" value="1"/>
</dbReference>
<dbReference type="Pfam" id="PF25198">
    <property type="entry name" value="Spore_GerAC_N"/>
    <property type="match status" value="1"/>
</dbReference>